<evidence type="ECO:0000256" key="5">
    <source>
        <dbReference type="ARBA" id="ARBA00023136"/>
    </source>
</evidence>
<dbReference type="AlphaFoldDB" id="A0A143PF55"/>
<feature type="transmembrane region" description="Helical" evidence="7">
    <location>
        <begin position="818"/>
        <end position="840"/>
    </location>
</feature>
<feature type="domain" description="ABC3 transporter permease C-terminal" evidence="8">
    <location>
        <begin position="362"/>
        <end position="477"/>
    </location>
</feature>
<keyword evidence="2" id="KW-1003">Cell membrane</keyword>
<dbReference type="STRING" id="1855912.LuPra_00230"/>
<gene>
    <name evidence="10" type="primary">macB_7</name>
    <name evidence="10" type="ORF">LuPra_00230</name>
</gene>
<keyword evidence="10" id="KW-0067">ATP-binding</keyword>
<feature type="transmembrane region" description="Helical" evidence="7">
    <location>
        <begin position="406"/>
        <end position="434"/>
    </location>
</feature>
<proteinExistence type="inferred from homology"/>
<organism evidence="10 11">
    <name type="scientific">Luteitalea pratensis</name>
    <dbReference type="NCBI Taxonomy" id="1855912"/>
    <lineage>
        <taxon>Bacteria</taxon>
        <taxon>Pseudomonadati</taxon>
        <taxon>Acidobacteriota</taxon>
        <taxon>Vicinamibacteria</taxon>
        <taxon>Vicinamibacterales</taxon>
        <taxon>Vicinamibacteraceae</taxon>
        <taxon>Luteitalea</taxon>
    </lineage>
</organism>
<comment type="subcellular location">
    <subcellularLocation>
        <location evidence="1">Cell membrane</location>
        <topology evidence="1">Multi-pass membrane protein</topology>
    </subcellularLocation>
</comment>
<reference evidence="11" key="2">
    <citation type="submission" date="2016-04" db="EMBL/GenBank/DDBJ databases">
        <title>First Complete Genome Sequence of a Subdivision 6 Acidobacterium.</title>
        <authorList>
            <person name="Huang S."/>
            <person name="Vieira S."/>
            <person name="Bunk B."/>
            <person name="Riedel T."/>
            <person name="Sproeer C."/>
            <person name="Overmann J."/>
        </authorList>
    </citation>
    <scope>NUCLEOTIDE SEQUENCE [LARGE SCALE GENOMIC DNA]</scope>
    <source>
        <strain evidence="11">DSM 100886 HEG_-6_39</strain>
    </source>
</reference>
<dbReference type="GO" id="GO:0016787">
    <property type="term" value="F:hydrolase activity"/>
    <property type="evidence" value="ECO:0007669"/>
    <property type="project" value="UniProtKB-KW"/>
</dbReference>
<evidence type="ECO:0000256" key="4">
    <source>
        <dbReference type="ARBA" id="ARBA00022989"/>
    </source>
</evidence>
<dbReference type="OrthoDB" id="5933722at2"/>
<evidence type="ECO:0000256" key="6">
    <source>
        <dbReference type="ARBA" id="ARBA00038076"/>
    </source>
</evidence>
<evidence type="ECO:0000313" key="11">
    <source>
        <dbReference type="Proteomes" id="UP000076079"/>
    </source>
</evidence>
<keyword evidence="10" id="KW-0547">Nucleotide-binding</keyword>
<evidence type="ECO:0000256" key="2">
    <source>
        <dbReference type="ARBA" id="ARBA00022475"/>
    </source>
</evidence>
<comment type="similarity">
    <text evidence="6">Belongs to the ABC-4 integral membrane protein family.</text>
</comment>
<evidence type="ECO:0000256" key="7">
    <source>
        <dbReference type="SAM" id="Phobius"/>
    </source>
</evidence>
<protein>
    <submittedName>
        <fullName evidence="10">Macrolide export ATP-binding/permease protein MacB</fullName>
        <ecNumber evidence="10">3.6.3.-</ecNumber>
    </submittedName>
</protein>
<name>A0A143PF55_LUTPR</name>
<feature type="domain" description="MacB-like periplasmic core" evidence="9">
    <location>
        <begin position="95"/>
        <end position="311"/>
    </location>
</feature>
<feature type="transmembrane region" description="Helical" evidence="7">
    <location>
        <begin position="357"/>
        <end position="385"/>
    </location>
</feature>
<dbReference type="InterPro" id="IPR003838">
    <property type="entry name" value="ABC3_permease_C"/>
</dbReference>
<dbReference type="GO" id="GO:0022857">
    <property type="term" value="F:transmembrane transporter activity"/>
    <property type="evidence" value="ECO:0007669"/>
    <property type="project" value="TreeGrafter"/>
</dbReference>
<dbReference type="Proteomes" id="UP000076079">
    <property type="component" value="Chromosome"/>
</dbReference>
<feature type="transmembrane region" description="Helical" evidence="7">
    <location>
        <begin position="454"/>
        <end position="478"/>
    </location>
</feature>
<keyword evidence="5 7" id="KW-0472">Membrane</keyword>
<evidence type="ECO:0000256" key="3">
    <source>
        <dbReference type="ARBA" id="ARBA00022692"/>
    </source>
</evidence>
<keyword evidence="11" id="KW-1185">Reference proteome</keyword>
<evidence type="ECO:0000313" key="10">
    <source>
        <dbReference type="EMBL" id="AMY07066.1"/>
    </source>
</evidence>
<dbReference type="InterPro" id="IPR047928">
    <property type="entry name" value="Perm_prefix_1"/>
</dbReference>
<keyword evidence="4 7" id="KW-1133">Transmembrane helix</keyword>
<evidence type="ECO:0000259" key="8">
    <source>
        <dbReference type="Pfam" id="PF02687"/>
    </source>
</evidence>
<dbReference type="RefSeq" id="WP_110169066.1">
    <property type="nucleotide sequence ID" value="NZ_CP015136.1"/>
</dbReference>
<dbReference type="InterPro" id="IPR025857">
    <property type="entry name" value="MacB_PCD"/>
</dbReference>
<dbReference type="InterPro" id="IPR017800">
    <property type="entry name" value="ADOP"/>
</dbReference>
<dbReference type="PANTHER" id="PTHR30572">
    <property type="entry name" value="MEMBRANE COMPONENT OF TRANSPORTER-RELATED"/>
    <property type="match status" value="1"/>
</dbReference>
<feature type="transmembrane region" description="Helical" evidence="7">
    <location>
        <begin position="852"/>
        <end position="872"/>
    </location>
</feature>
<dbReference type="PANTHER" id="PTHR30572:SF4">
    <property type="entry name" value="ABC TRANSPORTER PERMEASE YTRF"/>
    <property type="match status" value="1"/>
</dbReference>
<dbReference type="NCBIfam" id="NF038403">
    <property type="entry name" value="perm_prefix_1"/>
    <property type="match status" value="1"/>
</dbReference>
<dbReference type="EC" id="3.6.3.-" evidence="10"/>
<sequence>MNALLSRIRHLLHRSRLDADLREEIETHRTLRQEALERDGIPSHTAHDMSRRALGNVSLAIEEARDVWVVRVWEALRQDVHTAVRGLRRSPGFAAVAIGTLALGIGANTALFSIFSSLLLRPLPVRAPEQLVLLADGSWTFPIWEEIRRLDGDLADGAIAWSNESFDTSERGETAPLDGAYVNGRYFDVLGVSPVRGRMLAADDDTGAAADGMVAVISHSLWVDRFGAGDDVIGQRLTLERVPFTIVGVMPPEFAGTEVGRRMDVAVPFASEPTITRGESSLRARSDWWVQIMLRLKPGQHLSQANAALRAVQPHIRQATLPEWPEAMLAKYLTEPFELVSAETGRSTLRDRFATPLTAMLVAVCLVLLVACANIAGVLLARAVSRQRELSVRLALGASRWRVARLLFTESAIVAAAGAALGLVIAQWAGAVLVAQLATWRETVVLPLTLDWRVLLFAAGVACTAAIVAGSAPVLGVKSVAPSAGLRAGGRGVAGDRRFAIRGALVVTQIALSLLLVAAAGLFLRTFASLHRVPLGFEPESVLVAQLNLQRSEARADARGARVEYLLQAIAGTPGITSMAASLKTPMGGSSWNNWVGSSPTPPASRRLMTWLNATTPGWFEAMGIERIAGRDFDADDRAGAPKVAIVNESFAERFLGGTSPIGQVMRLGSRDGGTPYEVVGLVRDTLYQSPREGRVPTAYLSIAQQPQITATIGLTLRTSPAQRGAVQRAVAERLAQADPLVAVTFRAFDQLQAATIAQERLVALLSGFFGALALLLAAIGVYGIVSHAVRARQSEIGVRVALGAGPGRIVGLILRSVMVLVAVGVAVGLAGALWASRFVATMLFQLQPHDAATFIGSAATLTAVALIAAWIPAWRAARVAPASVLRDS</sequence>
<dbReference type="InterPro" id="IPR050250">
    <property type="entry name" value="Macrolide_Exporter_MacB"/>
</dbReference>
<evidence type="ECO:0000259" key="9">
    <source>
        <dbReference type="Pfam" id="PF12704"/>
    </source>
</evidence>
<dbReference type="Pfam" id="PF12704">
    <property type="entry name" value="MacB_PCD"/>
    <property type="match status" value="2"/>
</dbReference>
<dbReference type="NCBIfam" id="TIGR03434">
    <property type="entry name" value="ADOP"/>
    <property type="match status" value="1"/>
</dbReference>
<reference evidence="10 11" key="1">
    <citation type="journal article" date="2016" name="Genome Announc.">
        <title>First Complete Genome Sequence of a Subdivision 6 Acidobacterium Strain.</title>
        <authorList>
            <person name="Huang S."/>
            <person name="Vieira S."/>
            <person name="Bunk B."/>
            <person name="Riedel T."/>
            <person name="Sproer C."/>
            <person name="Overmann J."/>
        </authorList>
    </citation>
    <scope>NUCLEOTIDE SEQUENCE [LARGE SCALE GENOMIC DNA]</scope>
    <source>
        <strain evidence="11">DSM 100886 HEG_-6_39</strain>
    </source>
</reference>
<evidence type="ECO:0000256" key="1">
    <source>
        <dbReference type="ARBA" id="ARBA00004651"/>
    </source>
</evidence>
<dbReference type="PATRIC" id="fig|1813736.3.peg.243"/>
<feature type="transmembrane region" description="Helical" evidence="7">
    <location>
        <begin position="762"/>
        <end position="786"/>
    </location>
</feature>
<feature type="transmembrane region" description="Helical" evidence="7">
    <location>
        <begin position="499"/>
        <end position="524"/>
    </location>
</feature>
<keyword evidence="10" id="KW-0378">Hydrolase</keyword>
<dbReference type="EMBL" id="CP015136">
    <property type="protein sequence ID" value="AMY07066.1"/>
    <property type="molecule type" value="Genomic_DNA"/>
</dbReference>
<dbReference type="KEGG" id="abac:LuPra_00230"/>
<dbReference type="GO" id="GO:0005524">
    <property type="term" value="F:ATP binding"/>
    <property type="evidence" value="ECO:0007669"/>
    <property type="project" value="UniProtKB-KW"/>
</dbReference>
<accession>A0A143PF55</accession>
<feature type="domain" description="ABC3 transporter permease C-terminal" evidence="8">
    <location>
        <begin position="769"/>
        <end position="880"/>
    </location>
</feature>
<dbReference type="GO" id="GO:0005886">
    <property type="term" value="C:plasma membrane"/>
    <property type="evidence" value="ECO:0007669"/>
    <property type="project" value="UniProtKB-SubCell"/>
</dbReference>
<feature type="domain" description="MacB-like periplasmic core" evidence="9">
    <location>
        <begin position="567"/>
        <end position="731"/>
    </location>
</feature>
<keyword evidence="3 7" id="KW-0812">Transmembrane</keyword>
<dbReference type="Pfam" id="PF02687">
    <property type="entry name" value="FtsX"/>
    <property type="match status" value="2"/>
</dbReference>
<feature type="transmembrane region" description="Helical" evidence="7">
    <location>
        <begin position="93"/>
        <end position="120"/>
    </location>
</feature>